<gene>
    <name evidence="3" type="ORF">TorRG33x02_163950</name>
</gene>
<comment type="caution">
    <text evidence="3">The sequence shown here is derived from an EMBL/GenBank/DDBJ whole genome shotgun (WGS) entry which is preliminary data.</text>
</comment>
<feature type="compositionally biased region" description="Polar residues" evidence="1">
    <location>
        <begin position="68"/>
        <end position="77"/>
    </location>
</feature>
<feature type="signal peptide" evidence="2">
    <location>
        <begin position="1"/>
        <end position="20"/>
    </location>
</feature>
<dbReference type="Proteomes" id="UP000237000">
    <property type="component" value="Unassembled WGS sequence"/>
</dbReference>
<proteinExistence type="predicted"/>
<reference evidence="4" key="1">
    <citation type="submission" date="2016-06" db="EMBL/GenBank/DDBJ databases">
        <title>Parallel loss of symbiosis genes in relatives of nitrogen-fixing non-legume Parasponia.</title>
        <authorList>
            <person name="Van Velzen R."/>
            <person name="Holmer R."/>
            <person name="Bu F."/>
            <person name="Rutten L."/>
            <person name="Van Zeijl A."/>
            <person name="Liu W."/>
            <person name="Santuari L."/>
            <person name="Cao Q."/>
            <person name="Sharma T."/>
            <person name="Shen D."/>
            <person name="Roswanjaya Y."/>
            <person name="Wardhani T."/>
            <person name="Kalhor M.S."/>
            <person name="Jansen J."/>
            <person name="Van den Hoogen J."/>
            <person name="Gungor B."/>
            <person name="Hartog M."/>
            <person name="Hontelez J."/>
            <person name="Verver J."/>
            <person name="Yang W.-C."/>
            <person name="Schijlen E."/>
            <person name="Repin R."/>
            <person name="Schilthuizen M."/>
            <person name="Schranz E."/>
            <person name="Heidstra R."/>
            <person name="Miyata K."/>
            <person name="Fedorova E."/>
            <person name="Kohlen W."/>
            <person name="Bisseling T."/>
            <person name="Smit S."/>
            <person name="Geurts R."/>
        </authorList>
    </citation>
    <scope>NUCLEOTIDE SEQUENCE [LARGE SCALE GENOMIC DNA]</scope>
    <source>
        <strain evidence="4">cv. RG33-2</strain>
    </source>
</reference>
<feature type="non-terminal residue" evidence="3">
    <location>
        <position position="1"/>
    </location>
</feature>
<name>A0A2P5EQM2_TREOI</name>
<feature type="chain" id="PRO_5015120813" evidence="2">
    <location>
        <begin position="21"/>
        <end position="119"/>
    </location>
</feature>
<dbReference type="OrthoDB" id="10474599at2759"/>
<dbReference type="AlphaFoldDB" id="A0A2P5EQM2"/>
<sequence>VNSSLSSLLSLLCFFPRCKEQKKSSKGSSWLPLNATSPAIVNGHRPWDLKRCPTRRRQSEFRDPLPPGSSSITQNNCGRKVDTGEFSSDFTTQNWAPPILLDERNHVVLIYFVVIVLIA</sequence>
<dbReference type="InParanoid" id="A0A2P5EQM2"/>
<keyword evidence="2" id="KW-0732">Signal</keyword>
<accession>A0A2P5EQM2</accession>
<protein>
    <submittedName>
        <fullName evidence="3">Uncharacterized protein</fullName>
    </submittedName>
</protein>
<evidence type="ECO:0000313" key="3">
    <source>
        <dbReference type="EMBL" id="PON87850.1"/>
    </source>
</evidence>
<organism evidence="3 4">
    <name type="scientific">Trema orientale</name>
    <name type="common">Charcoal tree</name>
    <name type="synonym">Celtis orientalis</name>
    <dbReference type="NCBI Taxonomy" id="63057"/>
    <lineage>
        <taxon>Eukaryota</taxon>
        <taxon>Viridiplantae</taxon>
        <taxon>Streptophyta</taxon>
        <taxon>Embryophyta</taxon>
        <taxon>Tracheophyta</taxon>
        <taxon>Spermatophyta</taxon>
        <taxon>Magnoliopsida</taxon>
        <taxon>eudicotyledons</taxon>
        <taxon>Gunneridae</taxon>
        <taxon>Pentapetalae</taxon>
        <taxon>rosids</taxon>
        <taxon>fabids</taxon>
        <taxon>Rosales</taxon>
        <taxon>Cannabaceae</taxon>
        <taxon>Trema</taxon>
    </lineage>
</organism>
<keyword evidence="4" id="KW-1185">Reference proteome</keyword>
<evidence type="ECO:0000313" key="4">
    <source>
        <dbReference type="Proteomes" id="UP000237000"/>
    </source>
</evidence>
<feature type="region of interest" description="Disordered" evidence="1">
    <location>
        <begin position="56"/>
        <end position="80"/>
    </location>
</feature>
<evidence type="ECO:0000256" key="1">
    <source>
        <dbReference type="SAM" id="MobiDB-lite"/>
    </source>
</evidence>
<evidence type="ECO:0000256" key="2">
    <source>
        <dbReference type="SAM" id="SignalP"/>
    </source>
</evidence>
<dbReference type="EMBL" id="JXTC01000112">
    <property type="protein sequence ID" value="PON87850.1"/>
    <property type="molecule type" value="Genomic_DNA"/>
</dbReference>